<dbReference type="VEuPathDB" id="VectorBase:ISCW003486"/>
<dbReference type="InParanoid" id="B7PIR3"/>
<evidence type="ECO:0000313" key="1">
    <source>
        <dbReference type="EMBL" id="EEC06485.1"/>
    </source>
</evidence>
<dbReference type="EMBL" id="ABJB010760022">
    <property type="status" value="NOT_ANNOTATED_CDS"/>
    <property type="molecule type" value="Genomic_DNA"/>
</dbReference>
<dbReference type="HOGENOM" id="CLU_2471544_0_0_1"/>
<evidence type="ECO:0000313" key="3">
    <source>
        <dbReference type="Proteomes" id="UP000001555"/>
    </source>
</evidence>
<dbReference type="PaxDb" id="6945-B7PIR3"/>
<dbReference type="Proteomes" id="UP000001555">
    <property type="component" value="Unassembled WGS sequence"/>
</dbReference>
<dbReference type="OrthoDB" id="6495091at2759"/>
<reference evidence="2" key="2">
    <citation type="submission" date="2020-05" db="UniProtKB">
        <authorList>
            <consortium name="EnsemblMetazoa"/>
        </authorList>
    </citation>
    <scope>IDENTIFICATION</scope>
    <source>
        <strain evidence="2">wikel</strain>
    </source>
</reference>
<dbReference type="EnsemblMetazoa" id="ISCW003486-RA">
    <property type="protein sequence ID" value="ISCW003486-PA"/>
    <property type="gene ID" value="ISCW003486"/>
</dbReference>
<sequence>MGAAAVAEKMRFLRSQGGPKGVRLLVGLRSLDVENVYLGLWKGNGSALVAHANLVYEWLRDADLDGLALLNLAVGRDNVDVYAGFLKG</sequence>
<dbReference type="AlphaFoldDB" id="B7PIR3"/>
<accession>B7PIR3</accession>
<dbReference type="VEuPathDB" id="VectorBase:ISCP_014950"/>
<evidence type="ECO:0000313" key="2">
    <source>
        <dbReference type="EnsemblMetazoa" id="ISCW003486-PA"/>
    </source>
</evidence>
<reference evidence="1 3" key="1">
    <citation type="submission" date="2008-03" db="EMBL/GenBank/DDBJ databases">
        <title>Annotation of Ixodes scapularis.</title>
        <authorList>
            <consortium name="Ixodes scapularis Genome Project Consortium"/>
            <person name="Caler E."/>
            <person name="Hannick L.I."/>
            <person name="Bidwell S."/>
            <person name="Joardar V."/>
            <person name="Thiagarajan M."/>
            <person name="Amedeo P."/>
            <person name="Galinsky K.J."/>
            <person name="Schobel S."/>
            <person name="Inman J."/>
            <person name="Hostetler J."/>
            <person name="Miller J."/>
            <person name="Hammond M."/>
            <person name="Megy K."/>
            <person name="Lawson D."/>
            <person name="Kodira C."/>
            <person name="Sutton G."/>
            <person name="Meyer J."/>
            <person name="Hill C.A."/>
            <person name="Birren B."/>
            <person name="Nene V."/>
            <person name="Collins F."/>
            <person name="Alarcon-Chaidez F."/>
            <person name="Wikel S."/>
            <person name="Strausberg R."/>
        </authorList>
    </citation>
    <scope>NUCLEOTIDE SEQUENCE [LARGE SCALE GENOMIC DNA]</scope>
    <source>
        <strain evidence="3">Wikel</strain>
        <strain evidence="1">Wikel colony</strain>
    </source>
</reference>
<dbReference type="VEuPathDB" id="VectorBase:ISCI003486"/>
<gene>
    <name evidence="1" type="ORF">IscW_ISCW003486</name>
</gene>
<keyword evidence="3" id="KW-1185">Reference proteome</keyword>
<protein>
    <submittedName>
        <fullName evidence="1 2">Uncharacterized protein</fullName>
    </submittedName>
</protein>
<dbReference type="EMBL" id="ABJB010412391">
    <property type="status" value="NOT_ANNOTATED_CDS"/>
    <property type="molecule type" value="Genomic_DNA"/>
</dbReference>
<organism>
    <name type="scientific">Ixodes scapularis</name>
    <name type="common">Black-legged tick</name>
    <name type="synonym">Deer tick</name>
    <dbReference type="NCBI Taxonomy" id="6945"/>
    <lineage>
        <taxon>Eukaryota</taxon>
        <taxon>Metazoa</taxon>
        <taxon>Ecdysozoa</taxon>
        <taxon>Arthropoda</taxon>
        <taxon>Chelicerata</taxon>
        <taxon>Arachnida</taxon>
        <taxon>Acari</taxon>
        <taxon>Parasitiformes</taxon>
        <taxon>Ixodida</taxon>
        <taxon>Ixodoidea</taxon>
        <taxon>Ixodidae</taxon>
        <taxon>Ixodinae</taxon>
        <taxon>Ixodes</taxon>
    </lineage>
</organism>
<dbReference type="EMBL" id="DS720766">
    <property type="protein sequence ID" value="EEC06485.1"/>
    <property type="molecule type" value="Genomic_DNA"/>
</dbReference>
<name>B7PIR3_IXOSC</name>
<proteinExistence type="predicted"/>